<dbReference type="Proteomes" id="UP001732700">
    <property type="component" value="Chromosome 2C"/>
</dbReference>
<evidence type="ECO:0000313" key="2">
    <source>
        <dbReference type="Proteomes" id="UP001732700"/>
    </source>
</evidence>
<reference evidence="1" key="1">
    <citation type="submission" date="2021-05" db="EMBL/GenBank/DDBJ databases">
        <authorList>
            <person name="Scholz U."/>
            <person name="Mascher M."/>
            <person name="Fiebig A."/>
        </authorList>
    </citation>
    <scope>NUCLEOTIDE SEQUENCE [LARGE SCALE GENOMIC DNA]</scope>
</reference>
<accession>A0ACD5UV51</accession>
<evidence type="ECO:0000313" key="1">
    <source>
        <dbReference type="EnsemblPlants" id="AVESA.00010b.r2.2CG0320470.1.CDS"/>
    </source>
</evidence>
<reference evidence="1" key="2">
    <citation type="submission" date="2025-09" db="UniProtKB">
        <authorList>
            <consortium name="EnsemblPlants"/>
        </authorList>
    </citation>
    <scope>IDENTIFICATION</scope>
</reference>
<keyword evidence="2" id="KW-1185">Reference proteome</keyword>
<protein>
    <submittedName>
        <fullName evidence="1">Uncharacterized protein</fullName>
    </submittedName>
</protein>
<sequence length="469" mass="50929">MARSHDDGGDDSDATKALREEEDRCVARGTGLRKKDKKRKRKRRSANAAKAMPPPTPPPAPSQEEHRATSSADDGLDCRLLQRMRDIVAMNANSEPAAELYQRLTRERDYSLENTFGDSDDGSLESLQARRVALLVSKSIASLSSYAGVKRVRVCSGFVMLQKENTGTSMILTSATLVRSLNGDNNVIPNVKVKVFLSDGNITDGHIFLVDFHYNVAVVKVAADLALLEVVHLKGTTHNGAVLALGRAYEGGNLMCSRGQVVNQTSTFGCSELLVSSCKISMAGSGGPLVNYNGQVLGINFYEKNQTSYLPMVIVSRILEQHQSFWKTISPWLGLKYTSLHTMPLSVLERIYQKFPDVDQGLYISNVAKGSPADVAGLCNGDVLVECNGKVLSSAPEFGAMLLDVCTEHLEASGECAGGTMIVEVVIKRQGDGSTVSKTIAAEMLKESHYNRWPAPMPSYKVRVINIGV</sequence>
<name>A0ACD5UV51_AVESA</name>
<organism evidence="1 2">
    <name type="scientific">Avena sativa</name>
    <name type="common">Oat</name>
    <dbReference type="NCBI Taxonomy" id="4498"/>
    <lineage>
        <taxon>Eukaryota</taxon>
        <taxon>Viridiplantae</taxon>
        <taxon>Streptophyta</taxon>
        <taxon>Embryophyta</taxon>
        <taxon>Tracheophyta</taxon>
        <taxon>Spermatophyta</taxon>
        <taxon>Magnoliopsida</taxon>
        <taxon>Liliopsida</taxon>
        <taxon>Poales</taxon>
        <taxon>Poaceae</taxon>
        <taxon>BOP clade</taxon>
        <taxon>Pooideae</taxon>
        <taxon>Poodae</taxon>
        <taxon>Poeae</taxon>
        <taxon>Poeae Chloroplast Group 1 (Aveneae type)</taxon>
        <taxon>Aveninae</taxon>
        <taxon>Avena</taxon>
    </lineage>
</organism>
<proteinExistence type="predicted"/>
<dbReference type="EnsemblPlants" id="AVESA.00010b.r2.2CG0320470.1">
    <property type="protein sequence ID" value="AVESA.00010b.r2.2CG0320470.1.CDS"/>
    <property type="gene ID" value="AVESA.00010b.r2.2CG0320470"/>
</dbReference>